<dbReference type="Gene3D" id="3.40.50.150">
    <property type="entry name" value="Vaccinia Virus protein VP39"/>
    <property type="match status" value="1"/>
</dbReference>
<feature type="non-terminal residue" evidence="2">
    <location>
        <position position="174"/>
    </location>
</feature>
<dbReference type="SUPFAM" id="SSF53335">
    <property type="entry name" value="S-adenosyl-L-methionine-dependent methyltransferases"/>
    <property type="match status" value="1"/>
</dbReference>
<protein>
    <recommendedName>
        <fullName evidence="1">Methyltransferase type 11 domain-containing protein</fullName>
    </recommendedName>
</protein>
<dbReference type="PANTHER" id="PTHR43591">
    <property type="entry name" value="METHYLTRANSFERASE"/>
    <property type="match status" value="1"/>
</dbReference>
<feature type="domain" description="Methyltransferase type 11" evidence="1">
    <location>
        <begin position="44"/>
        <end position="137"/>
    </location>
</feature>
<name>A0A382XZ08_9ZZZZ</name>
<dbReference type="CDD" id="cd02440">
    <property type="entry name" value="AdoMet_MTases"/>
    <property type="match status" value="1"/>
</dbReference>
<organism evidence="2">
    <name type="scientific">marine metagenome</name>
    <dbReference type="NCBI Taxonomy" id="408172"/>
    <lineage>
        <taxon>unclassified sequences</taxon>
        <taxon>metagenomes</taxon>
        <taxon>ecological metagenomes</taxon>
    </lineage>
</organism>
<gene>
    <name evidence="2" type="ORF">METZ01_LOCUS428749</name>
</gene>
<dbReference type="InterPro" id="IPR013216">
    <property type="entry name" value="Methyltransf_11"/>
</dbReference>
<dbReference type="Pfam" id="PF08241">
    <property type="entry name" value="Methyltransf_11"/>
    <property type="match status" value="1"/>
</dbReference>
<accession>A0A382XZ08</accession>
<sequence length="174" mass="18634">MSHNETVRTEFTRQAETFRASKTLSVAEVTTRVGEALGDKGYVLDVACGPGVLLPTLSTPSRTVVGVDLTHHNLQLAAGVDVHGAVHLVEGLAEALPFAPRSFDAVVIRLALHHFADPAVALKAAHPVLKPGGRLVVLDVLGPEDDETRSLRDAIERFRDPSHTSVLNATTIRQ</sequence>
<reference evidence="2" key="1">
    <citation type="submission" date="2018-05" db="EMBL/GenBank/DDBJ databases">
        <authorList>
            <person name="Lanie J.A."/>
            <person name="Ng W.-L."/>
            <person name="Kazmierczak K.M."/>
            <person name="Andrzejewski T.M."/>
            <person name="Davidsen T.M."/>
            <person name="Wayne K.J."/>
            <person name="Tettelin H."/>
            <person name="Glass J.I."/>
            <person name="Rusch D."/>
            <person name="Podicherti R."/>
            <person name="Tsui H.-C.T."/>
            <person name="Winkler M.E."/>
        </authorList>
    </citation>
    <scope>NUCLEOTIDE SEQUENCE</scope>
</reference>
<proteinExistence type="predicted"/>
<dbReference type="EMBL" id="UINC01171364">
    <property type="protein sequence ID" value="SVD75895.1"/>
    <property type="molecule type" value="Genomic_DNA"/>
</dbReference>
<dbReference type="InterPro" id="IPR029063">
    <property type="entry name" value="SAM-dependent_MTases_sf"/>
</dbReference>
<dbReference type="GO" id="GO:0008757">
    <property type="term" value="F:S-adenosylmethionine-dependent methyltransferase activity"/>
    <property type="evidence" value="ECO:0007669"/>
    <property type="project" value="InterPro"/>
</dbReference>
<evidence type="ECO:0000259" key="1">
    <source>
        <dbReference type="Pfam" id="PF08241"/>
    </source>
</evidence>
<evidence type="ECO:0000313" key="2">
    <source>
        <dbReference type="EMBL" id="SVD75895.1"/>
    </source>
</evidence>
<dbReference type="AlphaFoldDB" id="A0A382XZ08"/>